<comment type="caution">
    <text evidence="1">The sequence shown here is derived from an EMBL/GenBank/DDBJ whole genome shotgun (WGS) entry which is preliminary data.</text>
</comment>
<evidence type="ECO:0000313" key="1">
    <source>
        <dbReference type="EMBL" id="KAG6655761.1"/>
    </source>
</evidence>
<dbReference type="Proteomes" id="UP000811609">
    <property type="component" value="Chromosome 5"/>
</dbReference>
<name>A0A8T1QNB7_CARIL</name>
<organism evidence="1 2">
    <name type="scientific">Carya illinoinensis</name>
    <name type="common">Pecan</name>
    <dbReference type="NCBI Taxonomy" id="32201"/>
    <lineage>
        <taxon>Eukaryota</taxon>
        <taxon>Viridiplantae</taxon>
        <taxon>Streptophyta</taxon>
        <taxon>Embryophyta</taxon>
        <taxon>Tracheophyta</taxon>
        <taxon>Spermatophyta</taxon>
        <taxon>Magnoliopsida</taxon>
        <taxon>eudicotyledons</taxon>
        <taxon>Gunneridae</taxon>
        <taxon>Pentapetalae</taxon>
        <taxon>rosids</taxon>
        <taxon>fabids</taxon>
        <taxon>Fagales</taxon>
        <taxon>Juglandaceae</taxon>
        <taxon>Carya</taxon>
    </lineage>
</organism>
<dbReference type="EMBL" id="CM031813">
    <property type="protein sequence ID" value="KAG6655761.1"/>
    <property type="molecule type" value="Genomic_DNA"/>
</dbReference>
<gene>
    <name evidence="1" type="ORF">CIPAW_05G238700</name>
</gene>
<evidence type="ECO:0000313" key="2">
    <source>
        <dbReference type="Proteomes" id="UP000811609"/>
    </source>
</evidence>
<reference evidence="1" key="1">
    <citation type="submission" date="2020-12" db="EMBL/GenBank/DDBJ databases">
        <title>WGS assembly of Carya illinoinensis cv. Pawnee.</title>
        <authorList>
            <person name="Platts A."/>
            <person name="Shu S."/>
            <person name="Wright S."/>
            <person name="Barry K."/>
            <person name="Edger P."/>
            <person name="Pires J.C."/>
            <person name="Schmutz J."/>
        </authorList>
    </citation>
    <scope>NUCLEOTIDE SEQUENCE</scope>
    <source>
        <tissue evidence="1">Leaf</tissue>
    </source>
</reference>
<dbReference type="AlphaFoldDB" id="A0A8T1QNB7"/>
<protein>
    <submittedName>
        <fullName evidence="1">Uncharacterized protein</fullName>
    </submittedName>
</protein>
<accession>A0A8T1QNB7</accession>
<proteinExistence type="predicted"/>
<keyword evidence="2" id="KW-1185">Reference proteome</keyword>
<sequence length="37" mass="4264">MFCMGGENDHHHLGLLLLKCGESIFYYLGIRPIRSEI</sequence>